<reference evidence="4" key="1">
    <citation type="submission" date="2010-05" db="EMBL/GenBank/DDBJ databases">
        <title>The genome sequence of Magnaporthe poae strain ATCC 64411.</title>
        <authorList>
            <person name="Ma L.-J."/>
            <person name="Dead R."/>
            <person name="Young S."/>
            <person name="Zeng Q."/>
            <person name="Koehrsen M."/>
            <person name="Alvarado L."/>
            <person name="Berlin A."/>
            <person name="Chapman S.B."/>
            <person name="Chen Z."/>
            <person name="Freedman E."/>
            <person name="Gellesch M."/>
            <person name="Goldberg J."/>
            <person name="Griggs A."/>
            <person name="Gujja S."/>
            <person name="Heilman E.R."/>
            <person name="Heiman D."/>
            <person name="Hepburn T."/>
            <person name="Howarth C."/>
            <person name="Jen D."/>
            <person name="Larson L."/>
            <person name="Mehta T."/>
            <person name="Neiman D."/>
            <person name="Pearson M."/>
            <person name="Roberts A."/>
            <person name="Saif S."/>
            <person name="Shea T."/>
            <person name="Shenoy N."/>
            <person name="Sisk P."/>
            <person name="Stolte C."/>
            <person name="Sykes S."/>
            <person name="Walk T."/>
            <person name="White J."/>
            <person name="Yandava C."/>
            <person name="Haas B."/>
            <person name="Nusbaum C."/>
            <person name="Birren B."/>
        </authorList>
    </citation>
    <scope>NUCLEOTIDE SEQUENCE [LARGE SCALE GENOMIC DNA]</scope>
    <source>
        <strain evidence="4">ATCC 64411 / 73-15</strain>
    </source>
</reference>
<dbReference type="Proteomes" id="UP000011715">
    <property type="component" value="Unassembled WGS sequence"/>
</dbReference>
<evidence type="ECO:0000313" key="4">
    <source>
        <dbReference type="Proteomes" id="UP000011715"/>
    </source>
</evidence>
<feature type="compositionally biased region" description="Basic and acidic residues" evidence="1">
    <location>
        <begin position="32"/>
        <end position="43"/>
    </location>
</feature>
<proteinExistence type="predicted"/>
<organism evidence="3 4">
    <name type="scientific">Magnaporthiopsis poae (strain ATCC 64411 / 73-15)</name>
    <name type="common">Kentucky bluegrass fungus</name>
    <name type="synonym">Magnaporthe poae</name>
    <dbReference type="NCBI Taxonomy" id="644358"/>
    <lineage>
        <taxon>Eukaryota</taxon>
        <taxon>Fungi</taxon>
        <taxon>Dikarya</taxon>
        <taxon>Ascomycota</taxon>
        <taxon>Pezizomycotina</taxon>
        <taxon>Sordariomycetes</taxon>
        <taxon>Sordariomycetidae</taxon>
        <taxon>Magnaporthales</taxon>
        <taxon>Magnaporthaceae</taxon>
        <taxon>Magnaporthiopsis</taxon>
    </lineage>
</organism>
<dbReference type="EnsemblFungi" id="MAPG_02729T0">
    <property type="protein sequence ID" value="MAPG_02729T0"/>
    <property type="gene ID" value="MAPG_02729"/>
</dbReference>
<dbReference type="EMBL" id="GL876967">
    <property type="protein sequence ID" value="KLU83678.1"/>
    <property type="molecule type" value="Genomic_DNA"/>
</dbReference>
<accession>A0A0C4DS54</accession>
<evidence type="ECO:0000313" key="2">
    <source>
        <dbReference type="EMBL" id="KLU83678.1"/>
    </source>
</evidence>
<feature type="compositionally biased region" description="Basic and acidic residues" evidence="1">
    <location>
        <begin position="90"/>
        <end position="101"/>
    </location>
</feature>
<reference evidence="3" key="5">
    <citation type="submission" date="2015-06" db="UniProtKB">
        <authorList>
            <consortium name="EnsemblFungi"/>
        </authorList>
    </citation>
    <scope>IDENTIFICATION</scope>
    <source>
        <strain evidence="3">ATCC 64411</strain>
    </source>
</reference>
<dbReference type="VEuPathDB" id="FungiDB:MAPG_02729"/>
<protein>
    <submittedName>
        <fullName evidence="2 3">Uncharacterized protein</fullName>
    </submittedName>
</protein>
<gene>
    <name evidence="2" type="ORF">MAPG_02729</name>
</gene>
<dbReference type="AlphaFoldDB" id="A0A0C4DS54"/>
<dbReference type="EMBL" id="ADBL01000665">
    <property type="status" value="NOT_ANNOTATED_CDS"/>
    <property type="molecule type" value="Genomic_DNA"/>
</dbReference>
<evidence type="ECO:0000256" key="1">
    <source>
        <dbReference type="SAM" id="MobiDB-lite"/>
    </source>
</evidence>
<feature type="region of interest" description="Disordered" evidence="1">
    <location>
        <begin position="90"/>
        <end position="128"/>
    </location>
</feature>
<keyword evidence="4" id="KW-1185">Reference proteome</keyword>
<reference evidence="3" key="4">
    <citation type="journal article" date="2015" name="G3 (Bethesda)">
        <title>Genome sequences of three phytopathogenic species of the Magnaporthaceae family of fungi.</title>
        <authorList>
            <person name="Okagaki L.H."/>
            <person name="Nunes C.C."/>
            <person name="Sailsbery J."/>
            <person name="Clay B."/>
            <person name="Brown D."/>
            <person name="John T."/>
            <person name="Oh Y."/>
            <person name="Young N."/>
            <person name="Fitzgerald M."/>
            <person name="Haas B.J."/>
            <person name="Zeng Q."/>
            <person name="Young S."/>
            <person name="Adiconis X."/>
            <person name="Fan L."/>
            <person name="Levin J.Z."/>
            <person name="Mitchell T.K."/>
            <person name="Okubara P.A."/>
            <person name="Farman M.L."/>
            <person name="Kohn L.M."/>
            <person name="Birren B."/>
            <person name="Ma L.-J."/>
            <person name="Dean R.A."/>
        </authorList>
    </citation>
    <scope>NUCLEOTIDE SEQUENCE</scope>
    <source>
        <strain evidence="3">ATCC 64411 / 73-15</strain>
    </source>
</reference>
<reference evidence="2" key="3">
    <citation type="submission" date="2011-03" db="EMBL/GenBank/DDBJ databases">
        <title>Annotation of Magnaporthe poae ATCC 64411.</title>
        <authorList>
            <person name="Ma L.-J."/>
            <person name="Dead R."/>
            <person name="Young S.K."/>
            <person name="Zeng Q."/>
            <person name="Gargeya S."/>
            <person name="Fitzgerald M."/>
            <person name="Haas B."/>
            <person name="Abouelleil A."/>
            <person name="Alvarado L."/>
            <person name="Arachchi H.M."/>
            <person name="Berlin A."/>
            <person name="Brown A."/>
            <person name="Chapman S.B."/>
            <person name="Chen Z."/>
            <person name="Dunbar C."/>
            <person name="Freedman E."/>
            <person name="Gearin G."/>
            <person name="Gellesch M."/>
            <person name="Goldberg J."/>
            <person name="Griggs A."/>
            <person name="Gujja S."/>
            <person name="Heiman D."/>
            <person name="Howarth C."/>
            <person name="Larson L."/>
            <person name="Lui A."/>
            <person name="MacDonald P.J.P."/>
            <person name="Mehta T."/>
            <person name="Montmayeur A."/>
            <person name="Murphy C."/>
            <person name="Neiman D."/>
            <person name="Pearson M."/>
            <person name="Priest M."/>
            <person name="Roberts A."/>
            <person name="Saif S."/>
            <person name="Shea T."/>
            <person name="Shenoy N."/>
            <person name="Sisk P."/>
            <person name="Stolte C."/>
            <person name="Sykes S."/>
            <person name="Yandava C."/>
            <person name="Wortman J."/>
            <person name="Nusbaum C."/>
            <person name="Birren B."/>
        </authorList>
    </citation>
    <scope>NUCLEOTIDE SEQUENCE</scope>
    <source>
        <strain evidence="2">ATCC 64411</strain>
    </source>
</reference>
<evidence type="ECO:0000313" key="3">
    <source>
        <dbReference type="EnsemblFungi" id="MAPG_02729T0"/>
    </source>
</evidence>
<sequence>MLVRLFVIRGSEERREVTYESRADVGKAGTPRLDRLPPEESRRLPKPGESCIYRPKFCETDLPALAASGLMALRIRPRWAVQVACAPSRRDGVPHLKRDDVGDGTESPPHLTASSQLSGTHPKPWGSRDGAFGPRLCLQMQTTVASGAAQLFVRGSGALRIGIDKRQKPNPERASTRLEGANAPLRPLRQRTLQGMRRVMLRRHIFCREGYRATWTAKP</sequence>
<reference evidence="2" key="2">
    <citation type="submission" date="2010-05" db="EMBL/GenBank/DDBJ databases">
        <title>The Genome Sequence of Magnaporthe poae strain ATCC 64411.</title>
        <authorList>
            <consortium name="The Broad Institute Genome Sequencing Platform"/>
            <consortium name="Broad Institute Genome Sequencing Center for Infectious Disease"/>
            <person name="Ma L.-J."/>
            <person name="Dead R."/>
            <person name="Young S."/>
            <person name="Zeng Q."/>
            <person name="Koehrsen M."/>
            <person name="Alvarado L."/>
            <person name="Berlin A."/>
            <person name="Chapman S.B."/>
            <person name="Chen Z."/>
            <person name="Freedman E."/>
            <person name="Gellesch M."/>
            <person name="Goldberg J."/>
            <person name="Griggs A."/>
            <person name="Gujja S."/>
            <person name="Heilman E.R."/>
            <person name="Heiman D."/>
            <person name="Hepburn T."/>
            <person name="Howarth C."/>
            <person name="Jen D."/>
            <person name="Larson L."/>
            <person name="Mehta T."/>
            <person name="Neiman D."/>
            <person name="Pearson M."/>
            <person name="Roberts A."/>
            <person name="Saif S."/>
            <person name="Shea T."/>
            <person name="Shenoy N."/>
            <person name="Sisk P."/>
            <person name="Stolte C."/>
            <person name="Sykes S."/>
            <person name="Walk T."/>
            <person name="White J."/>
            <person name="Yandava C."/>
            <person name="Haas B."/>
            <person name="Nusbaum C."/>
            <person name="Birren B."/>
        </authorList>
    </citation>
    <scope>NUCLEOTIDE SEQUENCE</scope>
    <source>
        <strain evidence="2">ATCC 64411</strain>
    </source>
</reference>
<name>A0A0C4DS54_MAGP6</name>
<feature type="region of interest" description="Disordered" evidence="1">
    <location>
        <begin position="20"/>
        <end position="47"/>
    </location>
</feature>